<name>A0A1Q2ZVD2_ZYGRO</name>
<dbReference type="CDD" id="cd20704">
    <property type="entry name" value="Orc3"/>
    <property type="match status" value="1"/>
</dbReference>
<accession>A0A1Q2ZVD2</accession>
<evidence type="ECO:0000256" key="5">
    <source>
        <dbReference type="ARBA" id="ARBA00023242"/>
    </source>
</evidence>
<gene>
    <name evidence="8" type="ORF">ZYGR_0H02690</name>
</gene>
<dbReference type="eggNOG" id="KOG2538">
    <property type="taxonomic scope" value="Eukaryota"/>
</dbReference>
<evidence type="ECO:0000313" key="9">
    <source>
        <dbReference type="Proteomes" id="UP000187013"/>
    </source>
</evidence>
<evidence type="ECO:0000313" key="8">
    <source>
        <dbReference type="EMBL" id="GAV47427.1"/>
    </source>
</evidence>
<comment type="similarity">
    <text evidence="2">Belongs to the ORC3 family.</text>
</comment>
<dbReference type="Proteomes" id="UP000187013">
    <property type="component" value="Unassembled WGS sequence"/>
</dbReference>
<evidence type="ECO:0000256" key="2">
    <source>
        <dbReference type="ARBA" id="ARBA00010977"/>
    </source>
</evidence>
<dbReference type="GO" id="GO:0005664">
    <property type="term" value="C:nuclear origin of replication recognition complex"/>
    <property type="evidence" value="ECO:0007669"/>
    <property type="project" value="InterPro"/>
</dbReference>
<keyword evidence="4" id="KW-0238">DNA-binding</keyword>
<evidence type="ECO:0000256" key="1">
    <source>
        <dbReference type="ARBA" id="ARBA00004123"/>
    </source>
</evidence>
<dbReference type="GO" id="GO:0006270">
    <property type="term" value="P:DNA replication initiation"/>
    <property type="evidence" value="ECO:0007669"/>
    <property type="project" value="TreeGrafter"/>
</dbReference>
<keyword evidence="3" id="KW-0235">DNA replication</keyword>
<feature type="domain" description="Origin recognition complex subunit 3 winged helix C-terminal" evidence="7">
    <location>
        <begin position="501"/>
        <end position="633"/>
    </location>
</feature>
<sequence length="636" mass="74247">MNVNEFADAQRSHYTVYPTLKKRKKGGRRIPFVELLDGKELTQNVERRWELYHQLHSHFHDQVTNIVENIEVDLKGEISNILFNENKRRDSKPCFNTLFLLGSDSTTKIELPPTDSNVFKVLVELTPKESPNVRMMLRRSMFKLFTSADAELHSKAPVKRELNHESVSDYEESVEVKDEITGEGFQDEDDGAGQADVSYDLSLVENFKTLFGKNLNMVFNFKDVDSINFQTLDNFIAVLKNALKNEHLQINLVFNINTNMSNIEKNLTQSTIRFLRRNYHTLDVSSNKGFKYGNRIFQSFLDTVDGKLNLSSRFVDFLLSKMANNSNHNLQLLVKILDYSLMSYFFHNPFSVFIDPVNIDFLNEDYLDMLIRCPTFMFFVEGLIKQNAPSEEIRSLLTNKDSALAEFFAEFLVRENPINGYAKHVAGILENELHIYNYNLIELYYNLLVGKLESYLERWPAYRNSEQKLKFEPIDTIFQELFTLDNNNELLSQALFPCYKSNLENDMLHWEHTLPLGQSKANNETLIKLDNSMAPVVGHMFKLYREANSLINVYDFYTTFRDTLPKKEIMDFLDETSDIDSNIHRFFLNNEKDIVFDKVSLALFMQAIFDFDHMGIIKTQNNRNYDVIEKCIWRGI</sequence>
<dbReference type="GO" id="GO:0031261">
    <property type="term" value="C:DNA replication preinitiation complex"/>
    <property type="evidence" value="ECO:0007669"/>
    <property type="project" value="TreeGrafter"/>
</dbReference>
<organism evidence="8 9">
    <name type="scientific">Zygosaccharomyces rouxii</name>
    <dbReference type="NCBI Taxonomy" id="4956"/>
    <lineage>
        <taxon>Eukaryota</taxon>
        <taxon>Fungi</taxon>
        <taxon>Dikarya</taxon>
        <taxon>Ascomycota</taxon>
        <taxon>Saccharomycotina</taxon>
        <taxon>Saccharomycetes</taxon>
        <taxon>Saccharomycetales</taxon>
        <taxon>Saccharomycetaceae</taxon>
        <taxon>Zygosaccharomyces</taxon>
    </lineage>
</organism>
<protein>
    <submittedName>
        <fullName evidence="8">Uncharacterized protein</fullName>
    </submittedName>
</protein>
<dbReference type="GO" id="GO:0005656">
    <property type="term" value="C:nuclear pre-replicative complex"/>
    <property type="evidence" value="ECO:0007669"/>
    <property type="project" value="TreeGrafter"/>
</dbReference>
<dbReference type="EMBL" id="BDGX01000008">
    <property type="protein sequence ID" value="GAV47427.1"/>
    <property type="molecule type" value="Genomic_DNA"/>
</dbReference>
<comment type="subcellular location">
    <subcellularLocation>
        <location evidence="1">Nucleus</location>
    </subcellularLocation>
</comment>
<keyword evidence="5" id="KW-0539">Nucleus</keyword>
<evidence type="ECO:0000259" key="6">
    <source>
        <dbReference type="Pfam" id="PF07034"/>
    </source>
</evidence>
<feature type="domain" description="Origin recognition complex subunit 3 N-terminal" evidence="6">
    <location>
        <begin position="4"/>
        <end position="353"/>
    </location>
</feature>
<proteinExistence type="inferred from homology"/>
<dbReference type="PANTHER" id="PTHR12748:SF0">
    <property type="entry name" value="ORIGIN RECOGNITION COMPLEX SUBUNIT 3"/>
    <property type="match status" value="1"/>
</dbReference>
<comment type="caution">
    <text evidence="8">The sequence shown here is derived from an EMBL/GenBank/DDBJ whole genome shotgun (WGS) entry which is preliminary data.</text>
</comment>
<dbReference type="PANTHER" id="PTHR12748">
    <property type="entry name" value="ORIGIN RECOGNITION COMPLEX SUBUNIT 3"/>
    <property type="match status" value="1"/>
</dbReference>
<dbReference type="InterPro" id="IPR020795">
    <property type="entry name" value="ORC3"/>
</dbReference>
<evidence type="ECO:0000259" key="7">
    <source>
        <dbReference type="Pfam" id="PF18137"/>
    </source>
</evidence>
<dbReference type="GO" id="GO:0003688">
    <property type="term" value="F:DNA replication origin binding"/>
    <property type="evidence" value="ECO:0007669"/>
    <property type="project" value="TreeGrafter"/>
</dbReference>
<evidence type="ECO:0000256" key="4">
    <source>
        <dbReference type="ARBA" id="ARBA00023125"/>
    </source>
</evidence>
<dbReference type="Pfam" id="PF07034">
    <property type="entry name" value="ORC3_N"/>
    <property type="match status" value="1"/>
</dbReference>
<reference evidence="8 9" key="1">
    <citation type="submission" date="2016-08" db="EMBL/GenBank/DDBJ databases">
        <title>Draft genome sequence of allopolyploid Zygosaccharomyces rouxii.</title>
        <authorList>
            <person name="Watanabe J."/>
            <person name="Uehara K."/>
            <person name="Mogi Y."/>
            <person name="Tsukioka Y."/>
        </authorList>
    </citation>
    <scope>NUCLEOTIDE SEQUENCE [LARGE SCALE GENOMIC DNA]</scope>
    <source>
        <strain evidence="8 9">NBRC 110957</strain>
    </source>
</reference>
<dbReference type="InterPro" id="IPR045667">
    <property type="entry name" value="ORC3_N"/>
</dbReference>
<dbReference type="OrthoDB" id="10265211at2759"/>
<dbReference type="Pfam" id="PF18137">
    <property type="entry name" value="WHD_ORC"/>
    <property type="match status" value="1"/>
</dbReference>
<dbReference type="InterPro" id="IPR040855">
    <property type="entry name" value="ORC_WH_C"/>
</dbReference>
<evidence type="ECO:0000256" key="3">
    <source>
        <dbReference type="ARBA" id="ARBA00022705"/>
    </source>
</evidence>
<dbReference type="AlphaFoldDB" id="A0A1Q2ZVD2"/>